<accession>A0AAD5IAW1</accession>
<reference evidence="1" key="2">
    <citation type="submission" date="2023-02" db="EMBL/GenBank/DDBJ databases">
        <authorList>
            <person name="Swenson N.G."/>
            <person name="Wegrzyn J.L."/>
            <person name="Mcevoy S.L."/>
        </authorList>
    </citation>
    <scope>NUCLEOTIDE SEQUENCE</scope>
    <source>
        <strain evidence="1">91603</strain>
        <tissue evidence="1">Leaf</tissue>
    </source>
</reference>
<sequence>MENRDTLADVVFGCPFDAAVGYPAEIVAGYHVDLVTGYLSDAVAGYPIELRDRILSRTSCWNILRVIGIAGLYWRLSEGEGMILALILDSFCLIPGHILTFNVAESSVSGLLRL</sequence>
<evidence type="ECO:0000313" key="2">
    <source>
        <dbReference type="Proteomes" id="UP001064489"/>
    </source>
</evidence>
<dbReference type="Proteomes" id="UP001064489">
    <property type="component" value="Chromosome 11"/>
</dbReference>
<name>A0AAD5IAW1_ACENE</name>
<evidence type="ECO:0000313" key="1">
    <source>
        <dbReference type="EMBL" id="KAI9154521.1"/>
    </source>
</evidence>
<dbReference type="EMBL" id="JAJSOW010000108">
    <property type="protein sequence ID" value="KAI9154521.1"/>
    <property type="molecule type" value="Genomic_DNA"/>
</dbReference>
<comment type="caution">
    <text evidence="1">The sequence shown here is derived from an EMBL/GenBank/DDBJ whole genome shotgun (WGS) entry which is preliminary data.</text>
</comment>
<keyword evidence="2" id="KW-1185">Reference proteome</keyword>
<proteinExistence type="predicted"/>
<reference evidence="1" key="1">
    <citation type="journal article" date="2022" name="Plant J.">
        <title>Strategies of tolerance reflected in two North American maple genomes.</title>
        <authorList>
            <person name="McEvoy S.L."/>
            <person name="Sezen U.U."/>
            <person name="Trouern-Trend A."/>
            <person name="McMahon S.M."/>
            <person name="Schaberg P.G."/>
            <person name="Yang J."/>
            <person name="Wegrzyn J.L."/>
            <person name="Swenson N.G."/>
        </authorList>
    </citation>
    <scope>NUCLEOTIDE SEQUENCE</scope>
    <source>
        <strain evidence="1">91603</strain>
    </source>
</reference>
<organism evidence="1 2">
    <name type="scientific">Acer negundo</name>
    <name type="common">Box elder</name>
    <dbReference type="NCBI Taxonomy" id="4023"/>
    <lineage>
        <taxon>Eukaryota</taxon>
        <taxon>Viridiplantae</taxon>
        <taxon>Streptophyta</taxon>
        <taxon>Embryophyta</taxon>
        <taxon>Tracheophyta</taxon>
        <taxon>Spermatophyta</taxon>
        <taxon>Magnoliopsida</taxon>
        <taxon>eudicotyledons</taxon>
        <taxon>Gunneridae</taxon>
        <taxon>Pentapetalae</taxon>
        <taxon>rosids</taxon>
        <taxon>malvids</taxon>
        <taxon>Sapindales</taxon>
        <taxon>Sapindaceae</taxon>
        <taxon>Hippocastanoideae</taxon>
        <taxon>Acereae</taxon>
        <taxon>Acer</taxon>
    </lineage>
</organism>
<protein>
    <submittedName>
        <fullName evidence="1">Uncharacterized protein</fullName>
    </submittedName>
</protein>
<gene>
    <name evidence="1" type="ORF">LWI28_027505</name>
</gene>
<dbReference type="AlphaFoldDB" id="A0AAD5IAW1"/>